<dbReference type="InterPro" id="IPR004166">
    <property type="entry name" value="a-kinase_dom"/>
</dbReference>
<reference evidence="6" key="1">
    <citation type="submission" date="2020-11" db="EMBL/GenBank/DDBJ databases">
        <authorList>
            <consortium name="DOE Joint Genome Institute"/>
            <person name="Ahrendt S."/>
            <person name="Riley R."/>
            <person name="Andreopoulos W."/>
            <person name="LaButti K."/>
            <person name="Pangilinan J."/>
            <person name="Ruiz-duenas F.J."/>
            <person name="Barrasa J.M."/>
            <person name="Sanchez-Garcia M."/>
            <person name="Camarero S."/>
            <person name="Miyauchi S."/>
            <person name="Serrano A."/>
            <person name="Linde D."/>
            <person name="Babiker R."/>
            <person name="Drula E."/>
            <person name="Ayuso-Fernandez I."/>
            <person name="Pacheco R."/>
            <person name="Padilla G."/>
            <person name="Ferreira P."/>
            <person name="Barriuso J."/>
            <person name="Kellner H."/>
            <person name="Castanera R."/>
            <person name="Alfaro M."/>
            <person name="Ramirez L."/>
            <person name="Pisabarro A.G."/>
            <person name="Kuo A."/>
            <person name="Tritt A."/>
            <person name="Lipzen A."/>
            <person name="He G."/>
            <person name="Yan M."/>
            <person name="Ng V."/>
            <person name="Cullen D."/>
            <person name="Martin F."/>
            <person name="Rosso M.-N."/>
            <person name="Henrissat B."/>
            <person name="Hibbett D."/>
            <person name="Martinez A.T."/>
            <person name="Grigoriev I.V."/>
        </authorList>
    </citation>
    <scope>NUCLEOTIDE SEQUENCE</scope>
    <source>
        <strain evidence="6">AH 44721</strain>
    </source>
</reference>
<name>A0A9P5TRB5_GYMJU</name>
<dbReference type="PROSITE" id="PS51158">
    <property type="entry name" value="ALPHA_KINASE"/>
    <property type="match status" value="1"/>
</dbReference>
<proteinExistence type="predicted"/>
<keyword evidence="3" id="KW-0418">Kinase</keyword>
<dbReference type="Gene3D" id="3.20.200.10">
    <property type="entry name" value="MHCK/EF2 kinase"/>
    <property type="match status" value="1"/>
</dbReference>
<organism evidence="6 7">
    <name type="scientific">Gymnopilus junonius</name>
    <name type="common">Spectacular rustgill mushroom</name>
    <name type="synonym">Gymnopilus spectabilis subsp. junonius</name>
    <dbReference type="NCBI Taxonomy" id="109634"/>
    <lineage>
        <taxon>Eukaryota</taxon>
        <taxon>Fungi</taxon>
        <taxon>Dikarya</taxon>
        <taxon>Basidiomycota</taxon>
        <taxon>Agaricomycotina</taxon>
        <taxon>Agaricomycetes</taxon>
        <taxon>Agaricomycetidae</taxon>
        <taxon>Agaricales</taxon>
        <taxon>Agaricineae</taxon>
        <taxon>Hymenogastraceae</taxon>
        <taxon>Gymnopilus</taxon>
    </lineage>
</organism>
<evidence type="ECO:0000313" key="7">
    <source>
        <dbReference type="Proteomes" id="UP000724874"/>
    </source>
</evidence>
<feature type="compositionally biased region" description="Basic and acidic residues" evidence="4">
    <location>
        <begin position="115"/>
        <end position="126"/>
    </location>
</feature>
<keyword evidence="1" id="KW-0723">Serine/threonine-protein kinase</keyword>
<feature type="region of interest" description="Disordered" evidence="4">
    <location>
        <begin position="98"/>
        <end position="126"/>
    </location>
</feature>
<evidence type="ECO:0000259" key="5">
    <source>
        <dbReference type="PROSITE" id="PS51158"/>
    </source>
</evidence>
<feature type="compositionally biased region" description="Polar residues" evidence="4">
    <location>
        <begin position="355"/>
        <end position="369"/>
    </location>
</feature>
<dbReference type="AlphaFoldDB" id="A0A9P5TRB5"/>
<dbReference type="OrthoDB" id="301415at2759"/>
<evidence type="ECO:0000256" key="2">
    <source>
        <dbReference type="ARBA" id="ARBA00022679"/>
    </source>
</evidence>
<feature type="domain" description="Alpha-type protein kinase" evidence="5">
    <location>
        <begin position="421"/>
        <end position="667"/>
    </location>
</feature>
<sequence length="680" mass="76121">MASNNLQPPLEVKMTTDGVAVCQRCRNSLNPGEELTYVKNKDPTKRGKLCCDGCIKYYWGRAEDQQPASIKKGQPKSNVLPLLHPAHAAAIHSHFNEAHRGTGNTPVMSIGHISRGQDSKPSNSRDWKDAVLMPPPSGPAVATPRLLNNATPIASLTLLSKLKIPSKPGYQESHQFYKEMREYMAGLAYASDNAELITFEVSMKVMTPGKVRPVLVGNVMETQKNIPVHIGVEDLKILSFYTALPSFHIWSFDYPLDIQNIKLRDKNWVEFVPRAIDDRDAISDQFFISIGGKTKGKKFKTGQAKLILELDYKVYQKIIQYREQKLDEQEAEERVKQESRVTSQPEAGPAEAKRTNGSISRKRSMQTAPSESAESHSKSSSMTLRSPDSKRLRVALGGIKAPAQKIIQNLMANHIMIEVIIYKPLIRSWDELLSHSAKALLDPTSSVYSTVHTSLTFRKDANPCCGVFKLATFGHSTSPIFHNSNSISSEPGGEPLCLKQAIYQSSQTGKRKPYDAAMQISTLVVDICCLRPLIPILRFTSCGLAISDDRNTVYLVEEFIDEKQEGRYVKYINNSSPKPLWTYLPDDEEYKNIAYFLCFCQHVQYKLTSMAYISDLQGGLRTLSDPQIITSLNLGKGIFGEGNIGFESFEEEHECNYFCEFYGLQPFIQASTSMLFQTVA</sequence>
<dbReference type="EMBL" id="JADNYJ010000016">
    <property type="protein sequence ID" value="KAF8907004.1"/>
    <property type="molecule type" value="Genomic_DNA"/>
</dbReference>
<keyword evidence="7" id="KW-1185">Reference proteome</keyword>
<accession>A0A9P5TRB5</accession>
<keyword evidence="2" id="KW-0808">Transferase</keyword>
<gene>
    <name evidence="6" type="ORF">CPB84DRAFT_1959743</name>
</gene>
<dbReference type="Proteomes" id="UP000724874">
    <property type="component" value="Unassembled WGS sequence"/>
</dbReference>
<dbReference type="GO" id="GO:0004674">
    <property type="term" value="F:protein serine/threonine kinase activity"/>
    <property type="evidence" value="ECO:0007669"/>
    <property type="project" value="UniProtKB-KW"/>
</dbReference>
<dbReference type="InterPro" id="IPR011009">
    <property type="entry name" value="Kinase-like_dom_sf"/>
</dbReference>
<comment type="caution">
    <text evidence="6">The sequence shown here is derived from an EMBL/GenBank/DDBJ whole genome shotgun (WGS) entry which is preliminary data.</text>
</comment>
<evidence type="ECO:0000313" key="6">
    <source>
        <dbReference type="EMBL" id="KAF8907004.1"/>
    </source>
</evidence>
<feature type="compositionally biased region" description="Basic and acidic residues" evidence="4">
    <location>
        <begin position="330"/>
        <end position="339"/>
    </location>
</feature>
<evidence type="ECO:0000256" key="1">
    <source>
        <dbReference type="ARBA" id="ARBA00022527"/>
    </source>
</evidence>
<evidence type="ECO:0000256" key="3">
    <source>
        <dbReference type="ARBA" id="ARBA00022777"/>
    </source>
</evidence>
<dbReference type="Pfam" id="PF02816">
    <property type="entry name" value="Alpha_kinase"/>
    <property type="match status" value="1"/>
</dbReference>
<protein>
    <recommendedName>
        <fullName evidence="5">Alpha-type protein kinase domain-containing protein</fullName>
    </recommendedName>
</protein>
<dbReference type="GO" id="GO:0005524">
    <property type="term" value="F:ATP binding"/>
    <property type="evidence" value="ECO:0007669"/>
    <property type="project" value="InterPro"/>
</dbReference>
<feature type="region of interest" description="Disordered" evidence="4">
    <location>
        <begin position="330"/>
        <end position="387"/>
    </location>
</feature>
<evidence type="ECO:0000256" key="4">
    <source>
        <dbReference type="SAM" id="MobiDB-lite"/>
    </source>
</evidence>
<dbReference type="SUPFAM" id="SSF56112">
    <property type="entry name" value="Protein kinase-like (PK-like)"/>
    <property type="match status" value="1"/>
</dbReference>